<organism evidence="1 2">
    <name type="scientific">Ophiobolus disseminans</name>
    <dbReference type="NCBI Taxonomy" id="1469910"/>
    <lineage>
        <taxon>Eukaryota</taxon>
        <taxon>Fungi</taxon>
        <taxon>Dikarya</taxon>
        <taxon>Ascomycota</taxon>
        <taxon>Pezizomycotina</taxon>
        <taxon>Dothideomycetes</taxon>
        <taxon>Pleosporomycetidae</taxon>
        <taxon>Pleosporales</taxon>
        <taxon>Pleosporineae</taxon>
        <taxon>Phaeosphaeriaceae</taxon>
        <taxon>Ophiobolus</taxon>
    </lineage>
</organism>
<accession>A0A6A7A8I8</accession>
<evidence type="ECO:0000313" key="1">
    <source>
        <dbReference type="EMBL" id="KAF2829039.1"/>
    </source>
</evidence>
<evidence type="ECO:0000313" key="2">
    <source>
        <dbReference type="Proteomes" id="UP000799424"/>
    </source>
</evidence>
<dbReference type="AlphaFoldDB" id="A0A6A7A8I8"/>
<reference evidence="1" key="1">
    <citation type="journal article" date="2020" name="Stud. Mycol.">
        <title>101 Dothideomycetes genomes: a test case for predicting lifestyles and emergence of pathogens.</title>
        <authorList>
            <person name="Haridas S."/>
            <person name="Albert R."/>
            <person name="Binder M."/>
            <person name="Bloem J."/>
            <person name="Labutti K."/>
            <person name="Salamov A."/>
            <person name="Andreopoulos B."/>
            <person name="Baker S."/>
            <person name="Barry K."/>
            <person name="Bills G."/>
            <person name="Bluhm B."/>
            <person name="Cannon C."/>
            <person name="Castanera R."/>
            <person name="Culley D."/>
            <person name="Daum C."/>
            <person name="Ezra D."/>
            <person name="Gonzalez J."/>
            <person name="Henrissat B."/>
            <person name="Kuo A."/>
            <person name="Liang C."/>
            <person name="Lipzen A."/>
            <person name="Lutzoni F."/>
            <person name="Magnuson J."/>
            <person name="Mondo S."/>
            <person name="Nolan M."/>
            <person name="Ohm R."/>
            <person name="Pangilinan J."/>
            <person name="Park H.-J."/>
            <person name="Ramirez L."/>
            <person name="Alfaro M."/>
            <person name="Sun H."/>
            <person name="Tritt A."/>
            <person name="Yoshinaga Y."/>
            <person name="Zwiers L.-H."/>
            <person name="Turgeon B."/>
            <person name="Goodwin S."/>
            <person name="Spatafora J."/>
            <person name="Crous P."/>
            <person name="Grigoriev I."/>
        </authorList>
    </citation>
    <scope>NUCLEOTIDE SEQUENCE</scope>
    <source>
        <strain evidence="1">CBS 113818</strain>
    </source>
</reference>
<sequence>MGCEQRLSTLQPSCSYARVDEFDGNSRTSRLHEVVRFCPRKVALGLRHACACFTRSCGFHASRSRDPRLRKWSRVRTDTRLVAIFQGPCTCGWAERIWWRCVSLESFKPLDAGKRARKPGGGFPNVWWQALSRLYLFPRVNPSADLFNNNLRADLRQYKAATPKYLRVASLTQDLDDLRAA</sequence>
<keyword evidence="2" id="KW-1185">Reference proteome</keyword>
<dbReference type="Proteomes" id="UP000799424">
    <property type="component" value="Unassembled WGS sequence"/>
</dbReference>
<gene>
    <name evidence="1" type="ORF">CC86DRAFT_184246</name>
</gene>
<protein>
    <submittedName>
        <fullName evidence="1">Uncharacterized protein</fullName>
    </submittedName>
</protein>
<dbReference type="EMBL" id="MU006221">
    <property type="protein sequence ID" value="KAF2829039.1"/>
    <property type="molecule type" value="Genomic_DNA"/>
</dbReference>
<name>A0A6A7A8I8_9PLEO</name>
<proteinExistence type="predicted"/>